<dbReference type="Gene3D" id="3.30.200.20">
    <property type="entry name" value="Phosphorylase Kinase, domain 1"/>
    <property type="match status" value="1"/>
</dbReference>
<keyword evidence="1" id="KW-0808">Transferase</keyword>
<dbReference type="SUPFAM" id="SSF56112">
    <property type="entry name" value="Protein kinase-like (PK-like)"/>
    <property type="match status" value="1"/>
</dbReference>
<sequence>MEPLRPEDPQTIGRYRLTGRLGSGGMGEVFLGSSPGGRAVAVKVIRPELAADRQFRERFAREAEAARRVGGFHTAQVVELDLAADPPWLVTAYVPGPSLAAVVAEHGALPERSLRVLGAGLAEALEAIHTAGLVHRDLKPSNILLASDGPRVIDFGIAQALEGTSLTVPGGSVGTPGFMAPEHIRGAAVGPQADVFALGTVLCHAAGVHPFGDGPAQTLMYRIVHEMPDVSELPSGLRDLVASCLAKDPAVRPTPAEVLRRLGLAGEVAPLGDWLPAQATRMVDAYQADAPENPAPAPATPAPYGPAMGAPAMGAPAMGPAAIAGPAMGPPAMGPPAMGPPAMGAQAMEPTPMGRPAMGPPPMGAPAMSPSAMGQPPMGVSAMGQPTRLGPSTPPGTRSRKGWPLWVGIGALGLAVTLVAGILIASNLSGSSGPATPSASADAAAGESPAAQRCSFEGKQVTDPEGRLFDTWSCRTAQQGPLFLQPTAGTRTGYIKSSSNWFVCQADGAANPGGKGQTWLYTQGDDRYKNDGWGWFPASSVSPTWAEQPVPDIPPCTF</sequence>
<dbReference type="GO" id="GO:0004674">
    <property type="term" value="F:protein serine/threonine kinase activity"/>
    <property type="evidence" value="ECO:0007669"/>
    <property type="project" value="TreeGrafter"/>
</dbReference>
<keyword evidence="7" id="KW-0472">Membrane</keyword>
<evidence type="ECO:0000256" key="7">
    <source>
        <dbReference type="SAM" id="Phobius"/>
    </source>
</evidence>
<feature type="binding site" evidence="5">
    <location>
        <position position="43"/>
    </location>
    <ligand>
        <name>ATP</name>
        <dbReference type="ChEBI" id="CHEBI:30616"/>
    </ligand>
</feature>
<dbReference type="RefSeq" id="WP_163061782.1">
    <property type="nucleotide sequence ID" value="NZ_JAAGLI010000913.1"/>
</dbReference>
<dbReference type="InterPro" id="IPR011009">
    <property type="entry name" value="Kinase-like_dom_sf"/>
</dbReference>
<dbReference type="InterPro" id="IPR008271">
    <property type="entry name" value="Ser/Thr_kinase_AS"/>
</dbReference>
<dbReference type="Proteomes" id="UP000475532">
    <property type="component" value="Unassembled WGS sequence"/>
</dbReference>
<accession>A0A6L9QTP5</accession>
<dbReference type="PANTHER" id="PTHR43289:SF34">
    <property type="entry name" value="SERINE_THREONINE-PROTEIN KINASE YBDM-RELATED"/>
    <property type="match status" value="1"/>
</dbReference>
<keyword evidence="7" id="KW-0812">Transmembrane</keyword>
<dbReference type="GO" id="GO:0005524">
    <property type="term" value="F:ATP binding"/>
    <property type="evidence" value="ECO:0007669"/>
    <property type="project" value="UniProtKB-UniRule"/>
</dbReference>
<gene>
    <name evidence="9" type="ORF">G3I70_33430</name>
</gene>
<evidence type="ECO:0000256" key="1">
    <source>
        <dbReference type="ARBA" id="ARBA00022679"/>
    </source>
</evidence>
<dbReference type="PANTHER" id="PTHR43289">
    <property type="entry name" value="MITOGEN-ACTIVATED PROTEIN KINASE KINASE KINASE 20-RELATED"/>
    <property type="match status" value="1"/>
</dbReference>
<feature type="transmembrane region" description="Helical" evidence="7">
    <location>
        <begin position="403"/>
        <end position="425"/>
    </location>
</feature>
<feature type="domain" description="Protein kinase" evidence="8">
    <location>
        <begin position="15"/>
        <end position="264"/>
    </location>
</feature>
<dbReference type="CDD" id="cd14014">
    <property type="entry name" value="STKc_PknB_like"/>
    <property type="match status" value="1"/>
</dbReference>
<evidence type="ECO:0000313" key="9">
    <source>
        <dbReference type="EMBL" id="NEA27364.1"/>
    </source>
</evidence>
<proteinExistence type="predicted"/>
<dbReference type="PROSITE" id="PS00107">
    <property type="entry name" value="PROTEIN_KINASE_ATP"/>
    <property type="match status" value="1"/>
</dbReference>
<reference evidence="9 10" key="1">
    <citation type="submission" date="2020-01" db="EMBL/GenBank/DDBJ databases">
        <title>Insect and environment-associated Actinomycetes.</title>
        <authorList>
            <person name="Currrie C."/>
            <person name="Chevrette M."/>
            <person name="Carlson C."/>
            <person name="Stubbendieck R."/>
            <person name="Wendt-Pienkowski E."/>
        </authorList>
    </citation>
    <scope>NUCLEOTIDE SEQUENCE [LARGE SCALE GENOMIC DNA]</scope>
    <source>
        <strain evidence="9 10">SID10258</strain>
    </source>
</reference>
<dbReference type="InterPro" id="IPR017441">
    <property type="entry name" value="Protein_kinase_ATP_BS"/>
</dbReference>
<evidence type="ECO:0000256" key="3">
    <source>
        <dbReference type="ARBA" id="ARBA00022777"/>
    </source>
</evidence>
<dbReference type="EMBL" id="JAAGLI010000913">
    <property type="protein sequence ID" value="NEA27364.1"/>
    <property type="molecule type" value="Genomic_DNA"/>
</dbReference>
<dbReference type="PROSITE" id="PS00108">
    <property type="entry name" value="PROTEIN_KINASE_ST"/>
    <property type="match status" value="1"/>
</dbReference>
<evidence type="ECO:0000256" key="2">
    <source>
        <dbReference type="ARBA" id="ARBA00022741"/>
    </source>
</evidence>
<feature type="region of interest" description="Disordered" evidence="6">
    <location>
        <begin position="430"/>
        <end position="458"/>
    </location>
</feature>
<name>A0A6L9QTP5_9ACTN</name>
<keyword evidence="2 5" id="KW-0547">Nucleotide-binding</keyword>
<organism evidence="9 10">
    <name type="scientific">Actinomadura bangladeshensis</name>
    <dbReference type="NCBI Taxonomy" id="453573"/>
    <lineage>
        <taxon>Bacteria</taxon>
        <taxon>Bacillati</taxon>
        <taxon>Actinomycetota</taxon>
        <taxon>Actinomycetes</taxon>
        <taxon>Streptosporangiales</taxon>
        <taxon>Thermomonosporaceae</taxon>
        <taxon>Actinomadura</taxon>
    </lineage>
</organism>
<feature type="compositionally biased region" description="Low complexity" evidence="6">
    <location>
        <begin position="430"/>
        <end position="451"/>
    </location>
</feature>
<evidence type="ECO:0000256" key="6">
    <source>
        <dbReference type="SAM" id="MobiDB-lite"/>
    </source>
</evidence>
<dbReference type="SMART" id="SM00220">
    <property type="entry name" value="S_TKc"/>
    <property type="match status" value="1"/>
</dbReference>
<keyword evidence="3 9" id="KW-0418">Kinase</keyword>
<dbReference type="Gene3D" id="1.10.510.10">
    <property type="entry name" value="Transferase(Phosphotransferase) domain 1"/>
    <property type="match status" value="1"/>
</dbReference>
<evidence type="ECO:0000259" key="8">
    <source>
        <dbReference type="PROSITE" id="PS50011"/>
    </source>
</evidence>
<evidence type="ECO:0000256" key="5">
    <source>
        <dbReference type="PROSITE-ProRule" id="PRU10141"/>
    </source>
</evidence>
<dbReference type="AlphaFoldDB" id="A0A6L9QTP5"/>
<dbReference type="Pfam" id="PF00069">
    <property type="entry name" value="Pkinase"/>
    <property type="match status" value="1"/>
</dbReference>
<dbReference type="PROSITE" id="PS50011">
    <property type="entry name" value="PROTEIN_KINASE_DOM"/>
    <property type="match status" value="1"/>
</dbReference>
<keyword evidence="4 5" id="KW-0067">ATP-binding</keyword>
<comment type="caution">
    <text evidence="9">The sequence shown here is derived from an EMBL/GenBank/DDBJ whole genome shotgun (WGS) entry which is preliminary data.</text>
</comment>
<evidence type="ECO:0000256" key="4">
    <source>
        <dbReference type="ARBA" id="ARBA00022840"/>
    </source>
</evidence>
<keyword evidence="7" id="KW-1133">Transmembrane helix</keyword>
<evidence type="ECO:0000313" key="10">
    <source>
        <dbReference type="Proteomes" id="UP000475532"/>
    </source>
</evidence>
<protein>
    <submittedName>
        <fullName evidence="9">Protein kinase</fullName>
    </submittedName>
</protein>
<dbReference type="InterPro" id="IPR000719">
    <property type="entry name" value="Prot_kinase_dom"/>
</dbReference>